<keyword evidence="9" id="KW-1185">Reference proteome</keyword>
<evidence type="ECO:0000256" key="6">
    <source>
        <dbReference type="SAM" id="MobiDB-lite"/>
    </source>
</evidence>
<dbReference type="CDD" id="cd00143">
    <property type="entry name" value="PP2Cc"/>
    <property type="match status" value="1"/>
</dbReference>
<evidence type="ECO:0000256" key="4">
    <source>
        <dbReference type="ARBA" id="ARBA00022912"/>
    </source>
</evidence>
<keyword evidence="3 5" id="KW-0378">Hydrolase</keyword>
<evidence type="ECO:0000259" key="7">
    <source>
        <dbReference type="PROSITE" id="PS51746"/>
    </source>
</evidence>
<feature type="region of interest" description="Disordered" evidence="6">
    <location>
        <begin position="352"/>
        <end position="380"/>
    </location>
</feature>
<keyword evidence="4 5" id="KW-0904">Protein phosphatase</keyword>
<feature type="compositionally biased region" description="Polar residues" evidence="6">
    <location>
        <begin position="41"/>
        <end position="54"/>
    </location>
</feature>
<dbReference type="PROSITE" id="PS51746">
    <property type="entry name" value="PPM_2"/>
    <property type="match status" value="1"/>
</dbReference>
<dbReference type="GO" id="GO:0004722">
    <property type="term" value="F:protein serine/threonine phosphatase activity"/>
    <property type="evidence" value="ECO:0007669"/>
    <property type="project" value="InterPro"/>
</dbReference>
<dbReference type="PANTHER" id="PTHR13832:SF837">
    <property type="entry name" value="PROTEIN PHOSPHATASE 2C-LIKE DOMAIN-CONTAINING PROTEIN 1"/>
    <property type="match status" value="1"/>
</dbReference>
<evidence type="ECO:0000313" key="9">
    <source>
        <dbReference type="Proteomes" id="UP000620104"/>
    </source>
</evidence>
<feature type="compositionally biased region" description="Polar residues" evidence="6">
    <location>
        <begin position="1"/>
        <end position="10"/>
    </location>
</feature>
<dbReference type="PANTHER" id="PTHR13832">
    <property type="entry name" value="PROTEIN PHOSPHATASE 2C"/>
    <property type="match status" value="1"/>
</dbReference>
<comment type="similarity">
    <text evidence="1 5">Belongs to the PP2C family.</text>
</comment>
<accession>A0A8H3TVK6</accession>
<dbReference type="Pfam" id="PF00481">
    <property type="entry name" value="PP2C"/>
    <property type="match status" value="2"/>
</dbReference>
<feature type="compositionally biased region" description="Polar residues" evidence="6">
    <location>
        <begin position="293"/>
        <end position="307"/>
    </location>
</feature>
<evidence type="ECO:0000313" key="8">
    <source>
        <dbReference type="EMBL" id="GHJ88366.1"/>
    </source>
</evidence>
<evidence type="ECO:0000256" key="3">
    <source>
        <dbReference type="ARBA" id="ARBA00022801"/>
    </source>
</evidence>
<proteinExistence type="inferred from homology"/>
<sequence length="546" mass="59263">MSASQQSPADSSVGPRPGDEDSAQFNSHNPDTHAKEGAQHQAHQSIESSFQPTEHLNPHSHFDPSSLSRRRSPKQANKDLHLNTEEANRLAAERENSHEGIPRRPGALSSDPDARSKTVTMADGENTFGALNRHPATQRAVNDIPTFRVGVSEDKNRKCRRSMEDAHSFVYDFGGVKGQGYFAIFDGHAGKHAAEWCGQNFHEYLLDALITDQKTPIPDLMNETFHKVDERITQISSEDQTHSGCTAVTAFLRLEEADDRKPDEHSTSKGFINPDLKARGLMQGKGEVELEALTSQNRGPASMTGSASGIGGVAAPDAGKDSEREASVTRKASTGGRLKNFMKGLAGAREAMLEDEHDDSTTSAQPSAPDPAPAPAPASSMQIADGRHYVDLLVPKSEKGLKRVLYTANVGDARAVLCRGGKAIRLTYDHKGSDAQEAKRITDAGGFVMNNRVNGVLAVTRSLGDSSMKEFVVGAPYTTETTLDDDDEFLIVACDGLWDVTEDQDAVNLIRNKTDPQEASQILLDHAIHNYSTDNLSVMVIRFNQA</sequence>
<evidence type="ECO:0000256" key="2">
    <source>
        <dbReference type="ARBA" id="ARBA00022723"/>
    </source>
</evidence>
<gene>
    <name evidence="8" type="ORF">NliqN6_4768</name>
</gene>
<feature type="region of interest" description="Disordered" evidence="6">
    <location>
        <begin position="1"/>
        <end position="117"/>
    </location>
</feature>
<dbReference type="PROSITE" id="PS01032">
    <property type="entry name" value="PPM_1"/>
    <property type="match status" value="1"/>
</dbReference>
<comment type="caution">
    <text evidence="8">The sequence shown here is derived from an EMBL/GenBank/DDBJ whole genome shotgun (WGS) entry which is preliminary data.</text>
</comment>
<dbReference type="SUPFAM" id="SSF81606">
    <property type="entry name" value="PP2C-like"/>
    <property type="match status" value="2"/>
</dbReference>
<name>A0A8H3TVK6_9TREE</name>
<dbReference type="InterPro" id="IPR036457">
    <property type="entry name" value="PPM-type-like_dom_sf"/>
</dbReference>
<feature type="compositionally biased region" description="Basic and acidic residues" evidence="6">
    <location>
        <begin position="76"/>
        <end position="102"/>
    </location>
</feature>
<dbReference type="Gene3D" id="3.60.40.10">
    <property type="entry name" value="PPM-type phosphatase domain"/>
    <property type="match status" value="2"/>
</dbReference>
<feature type="domain" description="PPM-type phosphatase" evidence="7">
    <location>
        <begin position="148"/>
        <end position="543"/>
    </location>
</feature>
<feature type="compositionally biased region" description="Basic and acidic residues" evidence="6">
    <location>
        <begin position="318"/>
        <end position="328"/>
    </location>
</feature>
<keyword evidence="2" id="KW-0479">Metal-binding</keyword>
<feature type="region of interest" description="Disordered" evidence="6">
    <location>
        <begin position="293"/>
        <end position="335"/>
    </location>
</feature>
<reference evidence="8" key="1">
    <citation type="submission" date="2020-07" db="EMBL/GenBank/DDBJ databases">
        <title>Draft Genome Sequence of a Deep-Sea Yeast, Naganishia (Cryptococcus) liquefaciens strain N6.</title>
        <authorList>
            <person name="Han Y.W."/>
            <person name="Kajitani R."/>
            <person name="Morimoto H."/>
            <person name="Parhat M."/>
            <person name="Tsubouchi H."/>
            <person name="Bakenova O."/>
            <person name="Ogata M."/>
            <person name="Argunhan B."/>
            <person name="Aoki R."/>
            <person name="Kajiwara S."/>
            <person name="Itoh T."/>
            <person name="Iwasaki H."/>
        </authorList>
    </citation>
    <scope>NUCLEOTIDE SEQUENCE</scope>
    <source>
        <strain evidence="8">N6</strain>
    </source>
</reference>
<evidence type="ECO:0000256" key="1">
    <source>
        <dbReference type="ARBA" id="ARBA00006702"/>
    </source>
</evidence>
<organism evidence="8 9">
    <name type="scientific">Naganishia liquefaciens</name>
    <dbReference type="NCBI Taxonomy" id="104408"/>
    <lineage>
        <taxon>Eukaryota</taxon>
        <taxon>Fungi</taxon>
        <taxon>Dikarya</taxon>
        <taxon>Basidiomycota</taxon>
        <taxon>Agaricomycotina</taxon>
        <taxon>Tremellomycetes</taxon>
        <taxon>Filobasidiales</taxon>
        <taxon>Filobasidiaceae</taxon>
        <taxon>Naganishia</taxon>
    </lineage>
</organism>
<dbReference type="InterPro" id="IPR000222">
    <property type="entry name" value="PP2C_BS"/>
</dbReference>
<dbReference type="Proteomes" id="UP000620104">
    <property type="component" value="Unassembled WGS sequence"/>
</dbReference>
<dbReference type="InterPro" id="IPR001932">
    <property type="entry name" value="PPM-type_phosphatase-like_dom"/>
</dbReference>
<evidence type="ECO:0000256" key="5">
    <source>
        <dbReference type="RuleBase" id="RU003465"/>
    </source>
</evidence>
<dbReference type="EMBL" id="BLZA01000030">
    <property type="protein sequence ID" value="GHJ88366.1"/>
    <property type="molecule type" value="Genomic_DNA"/>
</dbReference>
<dbReference type="InterPro" id="IPR015655">
    <property type="entry name" value="PP2C"/>
</dbReference>
<dbReference type="GO" id="GO:0046872">
    <property type="term" value="F:metal ion binding"/>
    <property type="evidence" value="ECO:0007669"/>
    <property type="project" value="UniProtKB-KW"/>
</dbReference>
<dbReference type="SMART" id="SM00332">
    <property type="entry name" value="PP2Cc"/>
    <property type="match status" value="1"/>
</dbReference>
<dbReference type="OrthoDB" id="10264738at2759"/>
<protein>
    <recommendedName>
        <fullName evidence="7">PPM-type phosphatase domain-containing protein</fullName>
    </recommendedName>
</protein>
<dbReference type="AlphaFoldDB" id="A0A8H3TVK6"/>